<proteinExistence type="predicted"/>
<reference evidence="2 3" key="1">
    <citation type="submission" date="2024-12" db="EMBL/GenBank/DDBJ databases">
        <title>Forecasting of Potato common scab and diversities of Pathogenic streptomyces spp. in china.</title>
        <authorList>
            <person name="Handique U."/>
            <person name="Wu J."/>
        </authorList>
    </citation>
    <scope>NUCLEOTIDE SEQUENCE [LARGE SCALE GENOMIC DNA]</scope>
    <source>
        <strain evidence="2 3">ZRIMU1585</strain>
    </source>
</reference>
<keyword evidence="1" id="KW-1133">Transmembrane helix</keyword>
<keyword evidence="1" id="KW-0472">Membrane</keyword>
<evidence type="ECO:0000313" key="2">
    <source>
        <dbReference type="EMBL" id="MFM9653124.1"/>
    </source>
</evidence>
<sequence>MTTFLTISVGLLTAVLGAAVGAWLTNKYNNPKQELKYAWVKNVSLLNASGDGPTALTVAHGGNTLTHPRIVDIRLRNQGTKPITQASFHADMPIQVDLDAAIIDVLSVKSVPSTAIAPRYYLTEGQLMIEPSLLKPNQTVVFSMLVDGAADNLKFQSPLADVDVVEEQTYGYEDVIRSYRRTHARMKIVFAFLAVLGLTMFALLVGAFRIWLDDVTIENVCESTMVEKELKREVGCPQKVGDN</sequence>
<dbReference type="EMBL" id="JBJVNE010000039">
    <property type="protein sequence ID" value="MFM9653124.1"/>
    <property type="molecule type" value="Genomic_DNA"/>
</dbReference>
<accession>A0ABW9IXF5</accession>
<organism evidence="2 3">
    <name type="scientific">Streptomyces galilaeus</name>
    <dbReference type="NCBI Taxonomy" id="33899"/>
    <lineage>
        <taxon>Bacteria</taxon>
        <taxon>Bacillati</taxon>
        <taxon>Actinomycetota</taxon>
        <taxon>Actinomycetes</taxon>
        <taxon>Kitasatosporales</taxon>
        <taxon>Streptomycetaceae</taxon>
        <taxon>Streptomyces</taxon>
    </lineage>
</organism>
<keyword evidence="3" id="KW-1185">Reference proteome</keyword>
<evidence type="ECO:0000256" key="1">
    <source>
        <dbReference type="SAM" id="Phobius"/>
    </source>
</evidence>
<protein>
    <recommendedName>
        <fullName evidence="4">DUF4352 domain-containing protein</fullName>
    </recommendedName>
</protein>
<dbReference type="Proteomes" id="UP001631993">
    <property type="component" value="Unassembled WGS sequence"/>
</dbReference>
<comment type="caution">
    <text evidence="2">The sequence shown here is derived from an EMBL/GenBank/DDBJ whole genome shotgun (WGS) entry which is preliminary data.</text>
</comment>
<keyword evidence="1" id="KW-0812">Transmembrane</keyword>
<evidence type="ECO:0000313" key="3">
    <source>
        <dbReference type="Proteomes" id="UP001631993"/>
    </source>
</evidence>
<evidence type="ECO:0008006" key="4">
    <source>
        <dbReference type="Google" id="ProtNLM"/>
    </source>
</evidence>
<gene>
    <name evidence="2" type="ORF">ACKI1S_44385</name>
</gene>
<feature type="transmembrane region" description="Helical" evidence="1">
    <location>
        <begin position="6"/>
        <end position="26"/>
    </location>
</feature>
<feature type="transmembrane region" description="Helical" evidence="1">
    <location>
        <begin position="188"/>
        <end position="212"/>
    </location>
</feature>
<name>A0ABW9IXF5_STRGJ</name>
<dbReference type="RefSeq" id="WP_369277506.1">
    <property type="nucleotide sequence ID" value="NZ_JBJVND010000050.1"/>
</dbReference>